<comment type="function">
    <text evidence="1 15">Binds the cellulose synthase activator, bis-(3'-5') cyclic diguanylic acid (c-di-GMP).</text>
</comment>
<keyword evidence="17" id="KW-1185">Reference proteome</keyword>
<protein>
    <recommendedName>
        <fullName evidence="6 15">Cyclic di-GMP-binding protein</fullName>
    </recommendedName>
    <alternativeName>
        <fullName evidence="14 15">Cellulose synthase regulatory subunit</fullName>
    </alternativeName>
</protein>
<comment type="pathway">
    <text evidence="3 15">Glycan metabolism; bacterial cellulose biosynthesis.</text>
</comment>
<gene>
    <name evidence="16" type="ORF">ADH67_08450</name>
</gene>
<comment type="subcellular location">
    <subcellularLocation>
        <location evidence="2">Cell inner membrane</location>
        <topology evidence="2">Single-pass membrane protein</topology>
    </subcellularLocation>
</comment>
<evidence type="ECO:0000256" key="15">
    <source>
        <dbReference type="RuleBase" id="RU365021"/>
    </source>
</evidence>
<dbReference type="UniPathway" id="UPA00694"/>
<feature type="signal peptide" evidence="15">
    <location>
        <begin position="1"/>
        <end position="34"/>
    </location>
</feature>
<evidence type="ECO:0000256" key="3">
    <source>
        <dbReference type="ARBA" id="ARBA00005186"/>
    </source>
</evidence>
<dbReference type="InterPro" id="IPR018513">
    <property type="entry name" value="Cell_synthase_bac"/>
</dbReference>
<comment type="subunit">
    <text evidence="5 15">Tightly associated with the cellulose synthase catalytic subunit.</text>
</comment>
<dbReference type="Gene3D" id="2.60.120.260">
    <property type="entry name" value="Galactose-binding domain-like"/>
    <property type="match status" value="2"/>
</dbReference>
<evidence type="ECO:0000256" key="4">
    <source>
        <dbReference type="ARBA" id="ARBA00010714"/>
    </source>
</evidence>
<keyword evidence="15" id="KW-0732">Signal</keyword>
<dbReference type="AlphaFoldDB" id="A0A227KJ91"/>
<feature type="transmembrane region" description="Helical" evidence="15">
    <location>
        <begin position="729"/>
        <end position="750"/>
    </location>
</feature>
<name>A0A227KJ91_9BURK</name>
<evidence type="ECO:0000256" key="7">
    <source>
        <dbReference type="ARBA" id="ARBA00022475"/>
    </source>
</evidence>
<dbReference type="Proteomes" id="UP000214610">
    <property type="component" value="Unassembled WGS sequence"/>
</dbReference>
<evidence type="ECO:0000256" key="9">
    <source>
        <dbReference type="ARBA" id="ARBA00022636"/>
    </source>
</evidence>
<keyword evidence="13 15" id="KW-0472">Membrane</keyword>
<dbReference type="GO" id="GO:0006011">
    <property type="term" value="P:UDP-alpha-D-glucose metabolic process"/>
    <property type="evidence" value="ECO:0007669"/>
    <property type="project" value="InterPro"/>
</dbReference>
<dbReference type="Pfam" id="PF03170">
    <property type="entry name" value="BcsB"/>
    <property type="match status" value="1"/>
</dbReference>
<comment type="similarity">
    <text evidence="4 15">Belongs to the AcsB/BcsB family.</text>
</comment>
<evidence type="ECO:0000256" key="11">
    <source>
        <dbReference type="ARBA" id="ARBA00022916"/>
    </source>
</evidence>
<evidence type="ECO:0000256" key="1">
    <source>
        <dbReference type="ARBA" id="ARBA00002057"/>
    </source>
</evidence>
<comment type="caution">
    <text evidence="16">The sequence shown here is derived from an EMBL/GenBank/DDBJ whole genome shotgun (WGS) entry which is preliminary data.</text>
</comment>
<keyword evidence="11 15" id="KW-0135">Cellulose biosynthesis</keyword>
<dbReference type="InterPro" id="IPR003920">
    <property type="entry name" value="Cell_synth_B"/>
</dbReference>
<evidence type="ECO:0000256" key="5">
    <source>
        <dbReference type="ARBA" id="ARBA00011437"/>
    </source>
</evidence>
<dbReference type="EMBL" id="NHMP01000004">
    <property type="protein sequence ID" value="OXE47833.1"/>
    <property type="molecule type" value="Genomic_DNA"/>
</dbReference>
<evidence type="ECO:0000256" key="6">
    <source>
        <dbReference type="ARBA" id="ARBA00021844"/>
    </source>
</evidence>
<keyword evidence="12 15" id="KW-1133">Transmembrane helix</keyword>
<keyword evidence="10 15" id="KW-0812">Transmembrane</keyword>
<dbReference type="PANTHER" id="PTHR39083">
    <property type="entry name" value="CYCLIC DI-GMP-BINDING PROTEIN"/>
    <property type="match status" value="1"/>
</dbReference>
<dbReference type="PRINTS" id="PR01440">
    <property type="entry name" value="CELLSNTHASEB"/>
</dbReference>
<keyword evidence="8 15" id="KW-0997">Cell inner membrane</keyword>
<evidence type="ECO:0000313" key="17">
    <source>
        <dbReference type="Proteomes" id="UP000214610"/>
    </source>
</evidence>
<sequence length="762" mass="83715">MIGTRGSGPLCFFQKIAAAAIIPALFLTPAVSSAAPQEASTFIKDVVPNYRTDEIPVIRSDVALFDFIPEGKTEQIKLTGIYPERSFRFYSPKDEIISKVTVTLKYTPSPSLIPQQSQLNIFLNGQIQKSLPITKEQLGNAVTQTVELNTKNIEESNRMTIEFVGVYTNNCGNIANPSLWLTIDDSSYMSFNTQKLRLANDLSLMPAPFANNLSPNATTLPVVFNGNPSPALKKASGIFASWIGTKTEWRGAEFPVYIKEVPQAQNFVVFATNDSRPEFLKNLPAFTGPFVTVVDAPNSLYAKVLVIGGKDEAEVLTAAEWLAVNSQVLTGSSAEVKDFKPLPNREAYDAPNWIPTNDKVTFEKIAKYRGQLRSSGLHPAPISLEVRLPPDLYMVNKSNVDLDLRYRYTKPTSGEAAQMRFLLNEQLVESFELDPKKNSSSFTSRFSLLNGLANMWNDTSVPTGLLGADNLMQFDFQYGLAVPGGSVENCKSVALIPSQVEIDPTSTIDFSGFYHFAKLPNLNLFTVSGFPFTKYADLSETGVVLAKDAPAAVLTTYLNTMARLAAQTGYPATKLTVVETIDKGALKDKDILVFGENSRILDGIDKEDAGVAIDKIKQGIEKSLTKAVSDDKNMESVVAEDAGIAAIVQYQSPFSDDRSVVAVLGDGQDGSFLINKRLMIPGDLKLIDGSVAVFKTNATPTSYNIGPTYYTGSLPWHQRVWYSMLDQPVLLVLFTLVCALLFAGGIYYLMHSLIRYRSRRHK</sequence>
<evidence type="ECO:0000256" key="2">
    <source>
        <dbReference type="ARBA" id="ARBA00004377"/>
    </source>
</evidence>
<keyword evidence="7 15" id="KW-1003">Cell membrane</keyword>
<organism evidence="16 17">
    <name type="scientific">Turicimonas muris</name>
    <dbReference type="NCBI Taxonomy" id="1796652"/>
    <lineage>
        <taxon>Bacteria</taxon>
        <taxon>Pseudomonadati</taxon>
        <taxon>Pseudomonadota</taxon>
        <taxon>Betaproteobacteria</taxon>
        <taxon>Burkholderiales</taxon>
        <taxon>Sutterellaceae</taxon>
        <taxon>Turicimonas</taxon>
    </lineage>
</organism>
<dbReference type="GO" id="GO:0030244">
    <property type="term" value="P:cellulose biosynthetic process"/>
    <property type="evidence" value="ECO:0007669"/>
    <property type="project" value="UniProtKB-KW"/>
</dbReference>
<dbReference type="GO" id="GO:0005886">
    <property type="term" value="C:plasma membrane"/>
    <property type="evidence" value="ECO:0007669"/>
    <property type="project" value="UniProtKB-SubCell"/>
</dbReference>
<evidence type="ECO:0000256" key="8">
    <source>
        <dbReference type="ARBA" id="ARBA00022519"/>
    </source>
</evidence>
<reference evidence="17" key="1">
    <citation type="submission" date="2017-05" db="EMBL/GenBank/DDBJ databases">
        <title>Improved OligoMM genomes.</title>
        <authorList>
            <person name="Garzetti D."/>
        </authorList>
    </citation>
    <scope>NUCLEOTIDE SEQUENCE [LARGE SCALE GENOMIC DNA]</scope>
    <source>
        <strain evidence="17">YL45</strain>
    </source>
</reference>
<keyword evidence="9 15" id="KW-0973">c-di-GMP</keyword>
<evidence type="ECO:0000256" key="14">
    <source>
        <dbReference type="ARBA" id="ARBA00033444"/>
    </source>
</evidence>
<evidence type="ECO:0000256" key="12">
    <source>
        <dbReference type="ARBA" id="ARBA00022989"/>
    </source>
</evidence>
<dbReference type="PANTHER" id="PTHR39083:SF1">
    <property type="entry name" value="CYCLIC DI-GMP-BINDING PROTEIN"/>
    <property type="match status" value="1"/>
</dbReference>
<accession>A0A227KJ91</accession>
<evidence type="ECO:0000256" key="13">
    <source>
        <dbReference type="ARBA" id="ARBA00023136"/>
    </source>
</evidence>
<proteinExistence type="inferred from homology"/>
<evidence type="ECO:0000256" key="10">
    <source>
        <dbReference type="ARBA" id="ARBA00022692"/>
    </source>
</evidence>
<feature type="chain" id="PRO_5015214602" description="Cyclic di-GMP-binding protein" evidence="15">
    <location>
        <begin position="35"/>
        <end position="762"/>
    </location>
</feature>
<evidence type="ECO:0000313" key="16">
    <source>
        <dbReference type="EMBL" id="OXE47833.1"/>
    </source>
</evidence>